<proteinExistence type="predicted"/>
<evidence type="ECO:0000313" key="2">
    <source>
        <dbReference type="Proteomes" id="UP000317881"/>
    </source>
</evidence>
<name>A0A4Y3VGQ2_9ACTN</name>
<reference evidence="1 2" key="1">
    <citation type="submission" date="2019-06" db="EMBL/GenBank/DDBJ databases">
        <title>Whole genome shotgun sequence of Streptomyces spinoverrucosus NBRC 14228.</title>
        <authorList>
            <person name="Hosoyama A."/>
            <person name="Uohara A."/>
            <person name="Ohji S."/>
            <person name="Ichikawa N."/>
        </authorList>
    </citation>
    <scope>NUCLEOTIDE SEQUENCE [LARGE SCALE GENOMIC DNA]</scope>
    <source>
        <strain evidence="1 2">NBRC 14228</strain>
    </source>
</reference>
<dbReference type="RefSeq" id="WP_141310924.1">
    <property type="nucleotide sequence ID" value="NZ_BJND01000026.1"/>
</dbReference>
<dbReference type="AlphaFoldDB" id="A0A4Y3VGQ2"/>
<evidence type="ECO:0000313" key="1">
    <source>
        <dbReference type="EMBL" id="GEC06272.1"/>
    </source>
</evidence>
<dbReference type="OrthoDB" id="4221180at2"/>
<accession>A0A4Y3VGQ2</accession>
<keyword evidence="2" id="KW-1185">Reference proteome</keyword>
<comment type="caution">
    <text evidence="1">The sequence shown here is derived from an EMBL/GenBank/DDBJ whole genome shotgun (WGS) entry which is preliminary data.</text>
</comment>
<dbReference type="Proteomes" id="UP000317881">
    <property type="component" value="Unassembled WGS sequence"/>
</dbReference>
<dbReference type="EMBL" id="BJND01000026">
    <property type="protein sequence ID" value="GEC06272.1"/>
    <property type="molecule type" value="Genomic_DNA"/>
</dbReference>
<organism evidence="1 2">
    <name type="scientific">Streptomyces spinoverrucosus</name>
    <dbReference type="NCBI Taxonomy" id="284043"/>
    <lineage>
        <taxon>Bacteria</taxon>
        <taxon>Bacillati</taxon>
        <taxon>Actinomycetota</taxon>
        <taxon>Actinomycetes</taxon>
        <taxon>Kitasatosporales</taxon>
        <taxon>Streptomycetaceae</taxon>
        <taxon>Streptomyces</taxon>
    </lineage>
</organism>
<gene>
    <name evidence="1" type="ORF">SSP24_39270</name>
</gene>
<sequence length="159" mass="17440">MNDARRGRSWWGLVVALAALPVVILGFLGWMAVSAAVVSRDFLGGNPEEVPCAEALAFGGARLPQGAQQVGACEVTAWLDTHYSAEFRMPRAEVRDWLADTYLYAPDPDTEFCLDDADLCLELDFMVHSDPEVSADAVQVYVTYEDADTARVRFSAFTV</sequence>
<protein>
    <submittedName>
        <fullName evidence="1">Uncharacterized protein</fullName>
    </submittedName>
</protein>